<protein>
    <submittedName>
        <fullName evidence="2">Uncharacterized protein</fullName>
    </submittedName>
</protein>
<keyword evidence="3" id="KW-1185">Reference proteome</keyword>
<keyword evidence="1" id="KW-0812">Transmembrane</keyword>
<feature type="transmembrane region" description="Helical" evidence="1">
    <location>
        <begin position="157"/>
        <end position="176"/>
    </location>
</feature>
<name>A0A4Z2EIQ8_9TELE</name>
<reference evidence="2 3" key="1">
    <citation type="submission" date="2019-03" db="EMBL/GenBank/DDBJ databases">
        <title>First draft genome of Liparis tanakae, snailfish: a comprehensive survey of snailfish specific genes.</title>
        <authorList>
            <person name="Kim W."/>
            <person name="Song I."/>
            <person name="Jeong J.-H."/>
            <person name="Kim D."/>
            <person name="Kim S."/>
            <person name="Ryu S."/>
            <person name="Song J.Y."/>
            <person name="Lee S.K."/>
        </authorList>
    </citation>
    <scope>NUCLEOTIDE SEQUENCE [LARGE SCALE GENOMIC DNA]</scope>
    <source>
        <tissue evidence="2">Muscle</tissue>
    </source>
</reference>
<gene>
    <name evidence="2" type="ORF">EYF80_061401</name>
</gene>
<comment type="caution">
    <text evidence="2">The sequence shown here is derived from an EMBL/GenBank/DDBJ whole genome shotgun (WGS) entry which is preliminary data.</text>
</comment>
<evidence type="ECO:0000256" key="1">
    <source>
        <dbReference type="SAM" id="Phobius"/>
    </source>
</evidence>
<proteinExistence type="predicted"/>
<keyword evidence="1" id="KW-0472">Membrane</keyword>
<sequence length="209" mass="21559">MPNTRSHAFIMSCSTYSPATDSVRRISRKPSAAAAHAASSVLGVLGVLGSPFLLTAPAAPESLPSPSGCVSLCVGSGSNSLSLTSTAPSPLLPPKTSALETLYLTLCLTKCFSLCSAESVPSSSSSCPVVWFVFWISGGSAGGPSVKLWFRMSRDPLMSVVLLLGCVIVSSLSFPSSPLTAALIRLRWPLSFVRLFTLDSGSASIAAVS</sequence>
<evidence type="ECO:0000313" key="2">
    <source>
        <dbReference type="EMBL" id="TNN28450.1"/>
    </source>
</evidence>
<accession>A0A4Z2EIQ8</accession>
<feature type="transmembrane region" description="Helical" evidence="1">
    <location>
        <begin position="33"/>
        <end position="54"/>
    </location>
</feature>
<feature type="transmembrane region" description="Helical" evidence="1">
    <location>
        <begin position="129"/>
        <end position="150"/>
    </location>
</feature>
<keyword evidence="1" id="KW-1133">Transmembrane helix</keyword>
<evidence type="ECO:0000313" key="3">
    <source>
        <dbReference type="Proteomes" id="UP000314294"/>
    </source>
</evidence>
<dbReference type="AlphaFoldDB" id="A0A4Z2EIQ8"/>
<dbReference type="Proteomes" id="UP000314294">
    <property type="component" value="Unassembled WGS sequence"/>
</dbReference>
<organism evidence="2 3">
    <name type="scientific">Liparis tanakae</name>
    <name type="common">Tanaka's snailfish</name>
    <dbReference type="NCBI Taxonomy" id="230148"/>
    <lineage>
        <taxon>Eukaryota</taxon>
        <taxon>Metazoa</taxon>
        <taxon>Chordata</taxon>
        <taxon>Craniata</taxon>
        <taxon>Vertebrata</taxon>
        <taxon>Euteleostomi</taxon>
        <taxon>Actinopterygii</taxon>
        <taxon>Neopterygii</taxon>
        <taxon>Teleostei</taxon>
        <taxon>Neoteleostei</taxon>
        <taxon>Acanthomorphata</taxon>
        <taxon>Eupercaria</taxon>
        <taxon>Perciformes</taxon>
        <taxon>Cottioidei</taxon>
        <taxon>Cottales</taxon>
        <taxon>Liparidae</taxon>
        <taxon>Liparis</taxon>
    </lineage>
</organism>
<dbReference type="EMBL" id="SRLO01006895">
    <property type="protein sequence ID" value="TNN28450.1"/>
    <property type="molecule type" value="Genomic_DNA"/>
</dbReference>